<dbReference type="Pfam" id="PF00724">
    <property type="entry name" value="Oxidored_FMN"/>
    <property type="match status" value="1"/>
</dbReference>
<evidence type="ECO:0000313" key="8">
    <source>
        <dbReference type="Proteomes" id="UP001240483"/>
    </source>
</evidence>
<evidence type="ECO:0000256" key="2">
    <source>
        <dbReference type="ARBA" id="ARBA00022630"/>
    </source>
</evidence>
<evidence type="ECO:0000256" key="3">
    <source>
        <dbReference type="ARBA" id="ARBA00022643"/>
    </source>
</evidence>
<dbReference type="GO" id="GO:0003959">
    <property type="term" value="F:NADPH dehydrogenase activity"/>
    <property type="evidence" value="ECO:0007669"/>
    <property type="project" value="InterPro"/>
</dbReference>
<comment type="caution">
    <text evidence="7">The sequence shown here is derived from an EMBL/GenBank/DDBJ whole genome shotgun (WGS) entry which is preliminary data.</text>
</comment>
<dbReference type="EMBL" id="JASODW010000007">
    <property type="protein sequence ID" value="MDK6275421.1"/>
    <property type="molecule type" value="Genomic_DNA"/>
</dbReference>
<dbReference type="InterPro" id="IPR044152">
    <property type="entry name" value="YqjM-like"/>
</dbReference>
<name>A0AAP4CC00_9MICC</name>
<sequence length="367" mass="39675">MASTLFTELTIPAREGAGLTVSNRAFVSPMCQYSAPRTGVPQPWHLVHYGAFATGGFGLITVESTAVEARGRISDQDLGLWSDEHIDAHRTMVEFMHAHGAAAAVQLGHAGGKASTYPHLRNEPEGPLSEDRAWEVIAPGSEPIQPGLLTPCAMTTEDIRDVIEAFREAARRADQAGYDAVQLHGAHGYLVHEFFSPLTNQRDDEYGQDRARFALEVATEVREVWPAHKPLGIRLSATDWVEHGVTVEDTIELTRRLFDEAGVTWFDISSGGIHPDPKVIPIGAGYQVALASAVRQALPADDAVVSAVGLITEPAQAETIAASGQADAICIGREALRNPHWAAVAARSLRVRLENNPASDAYWLGMR</sequence>
<comment type="cofactor">
    <cofactor evidence="1">
        <name>FMN</name>
        <dbReference type="ChEBI" id="CHEBI:58210"/>
    </cofactor>
</comment>
<gene>
    <name evidence="7" type="ORF">QP116_06685</name>
</gene>
<dbReference type="CDD" id="cd02932">
    <property type="entry name" value="OYE_YqiM_FMN"/>
    <property type="match status" value="1"/>
</dbReference>
<evidence type="ECO:0000256" key="1">
    <source>
        <dbReference type="ARBA" id="ARBA00001917"/>
    </source>
</evidence>
<dbReference type="RefSeq" id="WP_285333268.1">
    <property type="nucleotide sequence ID" value="NZ_JASODW010000007.1"/>
</dbReference>
<protein>
    <submittedName>
        <fullName evidence="7">NADH:flavin oxidoreductase/NADH oxidase</fullName>
    </submittedName>
</protein>
<proteinExistence type="predicted"/>
<keyword evidence="5" id="KW-0560">Oxidoreductase</keyword>
<dbReference type="SUPFAM" id="SSF51395">
    <property type="entry name" value="FMN-linked oxidoreductases"/>
    <property type="match status" value="1"/>
</dbReference>
<evidence type="ECO:0000259" key="6">
    <source>
        <dbReference type="Pfam" id="PF00724"/>
    </source>
</evidence>
<dbReference type="GO" id="GO:0010181">
    <property type="term" value="F:FMN binding"/>
    <property type="evidence" value="ECO:0007669"/>
    <property type="project" value="InterPro"/>
</dbReference>
<dbReference type="PANTHER" id="PTHR43303:SF4">
    <property type="entry name" value="NADPH DEHYDROGENASE C23G7.10C-RELATED"/>
    <property type="match status" value="1"/>
</dbReference>
<keyword evidence="4" id="KW-0521">NADP</keyword>
<keyword evidence="3" id="KW-0288">FMN</keyword>
<organism evidence="7 8">
    <name type="scientific">Pseudoglutamicibacter cumminsii</name>
    <dbReference type="NCBI Taxonomy" id="156979"/>
    <lineage>
        <taxon>Bacteria</taxon>
        <taxon>Bacillati</taxon>
        <taxon>Actinomycetota</taxon>
        <taxon>Actinomycetes</taxon>
        <taxon>Micrococcales</taxon>
        <taxon>Micrococcaceae</taxon>
        <taxon>Pseudoglutamicibacter</taxon>
    </lineage>
</organism>
<dbReference type="GO" id="GO:0050661">
    <property type="term" value="F:NADP binding"/>
    <property type="evidence" value="ECO:0007669"/>
    <property type="project" value="InterPro"/>
</dbReference>
<evidence type="ECO:0000256" key="4">
    <source>
        <dbReference type="ARBA" id="ARBA00022857"/>
    </source>
</evidence>
<evidence type="ECO:0000256" key="5">
    <source>
        <dbReference type="ARBA" id="ARBA00023002"/>
    </source>
</evidence>
<dbReference type="Proteomes" id="UP001240483">
    <property type="component" value="Unassembled WGS sequence"/>
</dbReference>
<dbReference type="InterPro" id="IPR001155">
    <property type="entry name" value="OxRdtase_FMN_N"/>
</dbReference>
<dbReference type="Gene3D" id="3.20.20.70">
    <property type="entry name" value="Aldolase class I"/>
    <property type="match status" value="1"/>
</dbReference>
<dbReference type="PANTHER" id="PTHR43303">
    <property type="entry name" value="NADPH DEHYDROGENASE C23G7.10C-RELATED"/>
    <property type="match status" value="1"/>
</dbReference>
<accession>A0AAP4CC00</accession>
<dbReference type="AlphaFoldDB" id="A0AAP4CC00"/>
<reference evidence="7" key="1">
    <citation type="submission" date="2023-05" db="EMBL/GenBank/DDBJ databases">
        <title>Cataloging the Phylogenetic Diversity of Human Bladder Bacteria.</title>
        <authorList>
            <person name="Du J."/>
        </authorList>
    </citation>
    <scope>NUCLEOTIDE SEQUENCE</scope>
    <source>
        <strain evidence="7">UMB9978</strain>
    </source>
</reference>
<feature type="domain" description="NADH:flavin oxidoreductase/NADH oxidase N-terminal" evidence="6">
    <location>
        <begin position="19"/>
        <end position="346"/>
    </location>
</feature>
<keyword evidence="2" id="KW-0285">Flavoprotein</keyword>
<dbReference type="InterPro" id="IPR013785">
    <property type="entry name" value="Aldolase_TIM"/>
</dbReference>
<evidence type="ECO:0000313" key="7">
    <source>
        <dbReference type="EMBL" id="MDK6275421.1"/>
    </source>
</evidence>